<feature type="region of interest" description="Disordered" evidence="1">
    <location>
        <begin position="1"/>
        <end position="20"/>
    </location>
</feature>
<organism evidence="2 3">
    <name type="scientific">Microbacterium phyllosphaerae</name>
    <dbReference type="NCBI Taxonomy" id="124798"/>
    <lineage>
        <taxon>Bacteria</taxon>
        <taxon>Bacillati</taxon>
        <taxon>Actinomycetota</taxon>
        <taxon>Actinomycetes</taxon>
        <taxon>Micrococcales</taxon>
        <taxon>Microbacteriaceae</taxon>
        <taxon>Microbacterium</taxon>
    </lineage>
</organism>
<evidence type="ECO:0000313" key="2">
    <source>
        <dbReference type="EMBL" id="MBP2377268.1"/>
    </source>
</evidence>
<evidence type="ECO:0000313" key="3">
    <source>
        <dbReference type="Proteomes" id="UP000703720"/>
    </source>
</evidence>
<reference evidence="2 3" key="1">
    <citation type="submission" date="2021-03" db="EMBL/GenBank/DDBJ databases">
        <title>Sequencing the genomes of 1000 actinobacteria strains.</title>
        <authorList>
            <person name="Klenk H.-P."/>
        </authorList>
    </citation>
    <scope>NUCLEOTIDE SEQUENCE [LARGE SCALE GENOMIC DNA]</scope>
    <source>
        <strain evidence="2 3">DSM 13468</strain>
    </source>
</reference>
<keyword evidence="3" id="KW-1185">Reference proteome</keyword>
<protein>
    <submittedName>
        <fullName evidence="2">Uncharacterized protein</fullName>
    </submittedName>
</protein>
<dbReference type="Proteomes" id="UP000703720">
    <property type="component" value="Unassembled WGS sequence"/>
</dbReference>
<evidence type="ECO:0000256" key="1">
    <source>
        <dbReference type="SAM" id="MobiDB-lite"/>
    </source>
</evidence>
<gene>
    <name evidence="2" type="ORF">JOF42_000763</name>
</gene>
<proteinExistence type="predicted"/>
<accession>A0ABS4WMA2</accession>
<name>A0ABS4WMA2_9MICO</name>
<sequence>MSPSPVADYPPSPIDTITDPSSGLFVDFTVDAVLDETGSGPATFELPEVDDKVAFYVTCSPTAEYRIDVFDSFVSGDCSDVLAAFGTIPVSGESRTVRLSVPDGAMFHIVGIEQGE</sequence>
<dbReference type="RefSeq" id="WP_343847710.1">
    <property type="nucleotide sequence ID" value="NZ_BAAAIO010000001.1"/>
</dbReference>
<comment type="caution">
    <text evidence="2">The sequence shown here is derived from an EMBL/GenBank/DDBJ whole genome shotgun (WGS) entry which is preliminary data.</text>
</comment>
<dbReference type="EMBL" id="JAGIOA010000001">
    <property type="protein sequence ID" value="MBP2377268.1"/>
    <property type="molecule type" value="Genomic_DNA"/>
</dbReference>